<feature type="domain" description="ABC1 atypical kinase-like" evidence="3">
    <location>
        <begin position="198"/>
        <end position="450"/>
    </location>
</feature>
<dbReference type="Gene3D" id="1.10.510.10">
    <property type="entry name" value="Transferase(Phosphotransferase) domain 1"/>
    <property type="match status" value="1"/>
</dbReference>
<feature type="transmembrane region" description="Helical" evidence="2">
    <location>
        <begin position="6"/>
        <end position="26"/>
    </location>
</feature>
<dbReference type="GO" id="GO:0016740">
    <property type="term" value="F:transferase activity"/>
    <property type="evidence" value="ECO:0007669"/>
    <property type="project" value="UniProtKB-KW"/>
</dbReference>
<keyword evidence="2" id="KW-0812">Transmembrane</keyword>
<dbReference type="InterPro" id="IPR011009">
    <property type="entry name" value="Kinase-like_dom_sf"/>
</dbReference>
<dbReference type="KEGG" id="acij:JS278_01309"/>
<accession>A0A344UT86</accession>
<dbReference type="Proteomes" id="UP000251995">
    <property type="component" value="Chromosome"/>
</dbReference>
<dbReference type="SUPFAM" id="SSF56112">
    <property type="entry name" value="Protein kinase-like (PK-like)"/>
    <property type="match status" value="1"/>
</dbReference>
<evidence type="ECO:0000313" key="4">
    <source>
        <dbReference type="EMBL" id="AXE38484.1"/>
    </source>
</evidence>
<evidence type="ECO:0000313" key="5">
    <source>
        <dbReference type="Proteomes" id="UP000251995"/>
    </source>
</evidence>
<evidence type="ECO:0000256" key="1">
    <source>
        <dbReference type="ARBA" id="ARBA00009670"/>
    </source>
</evidence>
<comment type="similarity">
    <text evidence="1">Belongs to the protein kinase superfamily. ADCK protein kinase family.</text>
</comment>
<dbReference type="EMBL" id="CP025198">
    <property type="protein sequence ID" value="AXE38484.1"/>
    <property type="molecule type" value="Genomic_DNA"/>
</dbReference>
<dbReference type="PANTHER" id="PTHR10566">
    <property type="entry name" value="CHAPERONE-ACTIVITY OF BC1 COMPLEX CABC1 -RELATED"/>
    <property type="match status" value="1"/>
</dbReference>
<dbReference type="RefSeq" id="WP_181833842.1">
    <property type="nucleotide sequence ID" value="NZ_CP025198.1"/>
</dbReference>
<dbReference type="Pfam" id="PF03109">
    <property type="entry name" value="ABC1"/>
    <property type="match status" value="1"/>
</dbReference>
<protein>
    <recommendedName>
        <fullName evidence="3">ABC1 atypical kinase-like domain-containing protein</fullName>
    </recommendedName>
</protein>
<keyword evidence="2" id="KW-1133">Transmembrane helix</keyword>
<reference evidence="4 5" key="1">
    <citation type="submission" date="2017-12" db="EMBL/GenBank/DDBJ databases">
        <title>The whole genome sequence of the Acidipropionibacterium virtanenii sp. nov. type strain JS278.</title>
        <authorList>
            <person name="Laine P."/>
            <person name="Deptula P."/>
            <person name="Varmanen P."/>
            <person name="Auvinen P."/>
        </authorList>
    </citation>
    <scope>NUCLEOTIDE SEQUENCE [LARGE SCALE GENOMIC DNA]</scope>
    <source>
        <strain evidence="4 5">JS278</strain>
    </source>
</reference>
<dbReference type="CDD" id="cd05121">
    <property type="entry name" value="ABC1_ADCK3-like"/>
    <property type="match status" value="1"/>
</dbReference>
<feature type="transmembrane region" description="Helical" evidence="2">
    <location>
        <begin position="76"/>
        <end position="102"/>
    </location>
</feature>
<feature type="transmembrane region" description="Helical" evidence="2">
    <location>
        <begin position="38"/>
        <end position="56"/>
    </location>
</feature>
<evidence type="ECO:0000259" key="3">
    <source>
        <dbReference type="Pfam" id="PF03109"/>
    </source>
</evidence>
<gene>
    <name evidence="4" type="primary">ubiB_1</name>
    <name evidence="4" type="ORF">JS278_01309</name>
</gene>
<evidence type="ECO:0000256" key="2">
    <source>
        <dbReference type="SAM" id="Phobius"/>
    </source>
</evidence>
<sequence>MSSFLIGLASFISWILVAILIATMTRRTLAVAVSWPRAFGLGLIWLLVTSPMLTWLGRRSGVIDERHLAVDDPMLVGVVGALGLAWLFVAGLALVVLAEVLVPAGSVPGPVRVSRTLPAAWRRLRRYSRITAILTRRGLSGFLGSSRAGRSAGERTRVAVALRRALEDCGATFVKLGQNLATRPDLIGEDFASELSALHTDVSPVPWPQTERVLVQEWGCPLAEIVSRIDHEPIAAASVGQVHTARLADAHAPHDAHHGREVVVKVQRPRAEAQIRTDLDILSILSARLMRSAGWARRIGLDGLVDGFAASLEEELDYRVEAANAKAVSAGVSAAEPISIPSVISEVSTRRVLVMERAGGVPLARASAQLARLAPEQRRTLATALVRQVVKEVLVTGIFHADLHPGNVLLDGTDRLVILDLGSVGRLDDVSRGCLVMLLAALSNNDSQGATDCLMELLGRPDGLAADRERGLEREVGTLLTRLSAGPTDMARTVNDLMALVIGHGFSVPPQLAAAFRCLATVEATVTLLDPDADLIDLARRSGTELLTPDMTVEGIRAAMGRSMASNLPVLRRMPRQLGRLVDQAEQGRLTARVRILDHPDDRSWLSSQVHLAMMTILASTATVASVALMIADRWGPRLSERIGVFALLGTGLLLVGVVLALRVLIRIFVASRR</sequence>
<feature type="transmembrane region" description="Helical" evidence="2">
    <location>
        <begin position="612"/>
        <end position="631"/>
    </location>
</feature>
<feature type="transmembrane region" description="Helical" evidence="2">
    <location>
        <begin position="643"/>
        <end position="666"/>
    </location>
</feature>
<organism evidence="4 5">
    <name type="scientific">Acidipropionibacterium virtanenii</name>
    <dbReference type="NCBI Taxonomy" id="2057246"/>
    <lineage>
        <taxon>Bacteria</taxon>
        <taxon>Bacillati</taxon>
        <taxon>Actinomycetota</taxon>
        <taxon>Actinomycetes</taxon>
        <taxon>Propionibacteriales</taxon>
        <taxon>Propionibacteriaceae</taxon>
        <taxon>Acidipropionibacterium</taxon>
    </lineage>
</organism>
<keyword evidence="5" id="KW-1185">Reference proteome</keyword>
<keyword evidence="2" id="KW-0472">Membrane</keyword>
<dbReference type="PANTHER" id="PTHR10566:SF113">
    <property type="entry name" value="PROTEIN ACTIVITY OF BC1 COMPLEX KINASE 7, CHLOROPLASTIC"/>
    <property type="match status" value="1"/>
</dbReference>
<name>A0A344UT86_9ACTN</name>
<keyword evidence="4" id="KW-0808">Transferase</keyword>
<dbReference type="AlphaFoldDB" id="A0A344UT86"/>
<proteinExistence type="inferred from homology"/>
<dbReference type="InterPro" id="IPR050154">
    <property type="entry name" value="UbiB_kinase"/>
</dbReference>
<dbReference type="InterPro" id="IPR004147">
    <property type="entry name" value="ABC1_dom"/>
</dbReference>